<dbReference type="PROSITE" id="PS00028">
    <property type="entry name" value="ZINC_FINGER_C2H2_1"/>
    <property type="match status" value="2"/>
</dbReference>
<evidence type="ECO:0000256" key="6">
    <source>
        <dbReference type="SAM" id="MobiDB-lite"/>
    </source>
</evidence>
<gene>
    <name evidence="8" type="ORF">MENT_LOCUS8919</name>
</gene>
<dbReference type="Gene3D" id="3.30.160.60">
    <property type="entry name" value="Classic Zinc Finger"/>
    <property type="match status" value="2"/>
</dbReference>
<feature type="compositionally biased region" description="Low complexity" evidence="6">
    <location>
        <begin position="167"/>
        <end position="192"/>
    </location>
</feature>
<dbReference type="FunFam" id="3.30.160.60:FF:001732">
    <property type="entry name" value="Zgc:162936"/>
    <property type="match status" value="1"/>
</dbReference>
<dbReference type="OrthoDB" id="654211at2759"/>
<organism evidence="8 9">
    <name type="scientific">Meloidogyne enterolobii</name>
    <name type="common">Root-knot nematode worm</name>
    <name type="synonym">Meloidogyne mayaguensis</name>
    <dbReference type="NCBI Taxonomy" id="390850"/>
    <lineage>
        <taxon>Eukaryota</taxon>
        <taxon>Metazoa</taxon>
        <taxon>Ecdysozoa</taxon>
        <taxon>Nematoda</taxon>
        <taxon>Chromadorea</taxon>
        <taxon>Rhabditida</taxon>
        <taxon>Tylenchina</taxon>
        <taxon>Tylenchomorpha</taxon>
        <taxon>Tylenchoidea</taxon>
        <taxon>Meloidogynidae</taxon>
        <taxon>Meloidogyninae</taxon>
        <taxon>Meloidogyne</taxon>
    </lineage>
</organism>
<evidence type="ECO:0000256" key="3">
    <source>
        <dbReference type="ARBA" id="ARBA00022771"/>
    </source>
</evidence>
<feature type="region of interest" description="Disordered" evidence="6">
    <location>
        <begin position="553"/>
        <end position="591"/>
    </location>
</feature>
<dbReference type="EMBL" id="CAJEWN010000039">
    <property type="protein sequence ID" value="CAD2147318.1"/>
    <property type="molecule type" value="Genomic_DNA"/>
</dbReference>
<dbReference type="GO" id="GO:0005667">
    <property type="term" value="C:transcription regulator complex"/>
    <property type="evidence" value="ECO:0007669"/>
    <property type="project" value="TreeGrafter"/>
</dbReference>
<keyword evidence="1" id="KW-0479">Metal-binding</keyword>
<feature type="domain" description="C2H2-type" evidence="7">
    <location>
        <begin position="463"/>
        <end position="492"/>
    </location>
</feature>
<dbReference type="AlphaFoldDB" id="A0A6V7U812"/>
<dbReference type="InterPro" id="IPR036236">
    <property type="entry name" value="Znf_C2H2_sf"/>
</dbReference>
<evidence type="ECO:0000256" key="2">
    <source>
        <dbReference type="ARBA" id="ARBA00022737"/>
    </source>
</evidence>
<dbReference type="GO" id="GO:0000785">
    <property type="term" value="C:chromatin"/>
    <property type="evidence" value="ECO:0007669"/>
    <property type="project" value="TreeGrafter"/>
</dbReference>
<feature type="domain" description="C2H2-type" evidence="7">
    <location>
        <begin position="493"/>
        <end position="515"/>
    </location>
</feature>
<feature type="region of interest" description="Disordered" evidence="6">
    <location>
        <begin position="163"/>
        <end position="192"/>
    </location>
</feature>
<dbReference type="GO" id="GO:0031519">
    <property type="term" value="C:PcG protein complex"/>
    <property type="evidence" value="ECO:0007669"/>
    <property type="project" value="TreeGrafter"/>
</dbReference>
<dbReference type="GO" id="GO:0045893">
    <property type="term" value="P:positive regulation of DNA-templated transcription"/>
    <property type="evidence" value="ECO:0007669"/>
    <property type="project" value="UniProtKB-ARBA"/>
</dbReference>
<accession>A0A6V7U812</accession>
<dbReference type="PROSITE" id="PS50157">
    <property type="entry name" value="ZINC_FINGER_C2H2_2"/>
    <property type="match status" value="2"/>
</dbReference>
<evidence type="ECO:0000256" key="1">
    <source>
        <dbReference type="ARBA" id="ARBA00022723"/>
    </source>
</evidence>
<dbReference type="PANTHER" id="PTHR14003:SF19">
    <property type="entry name" value="YY2 TRANSCRIPTION FACTOR"/>
    <property type="match status" value="1"/>
</dbReference>
<evidence type="ECO:0000259" key="7">
    <source>
        <dbReference type="PROSITE" id="PS50157"/>
    </source>
</evidence>
<proteinExistence type="predicted"/>
<dbReference type="GO" id="GO:0008270">
    <property type="term" value="F:zinc ion binding"/>
    <property type="evidence" value="ECO:0007669"/>
    <property type="project" value="UniProtKB-KW"/>
</dbReference>
<dbReference type="PANTHER" id="PTHR14003">
    <property type="entry name" value="TRANSCRIPTIONAL REPRESSOR PROTEIN YY"/>
    <property type="match status" value="1"/>
</dbReference>
<dbReference type="InterPro" id="IPR013087">
    <property type="entry name" value="Znf_C2H2_type"/>
</dbReference>
<evidence type="ECO:0000313" key="9">
    <source>
        <dbReference type="Proteomes" id="UP000580250"/>
    </source>
</evidence>
<keyword evidence="2" id="KW-0677">Repeat</keyword>
<protein>
    <recommendedName>
        <fullName evidence="7">C2H2-type domain-containing protein</fullName>
    </recommendedName>
</protein>
<dbReference type="SMART" id="SM00355">
    <property type="entry name" value="ZnF_C2H2"/>
    <property type="match status" value="2"/>
</dbReference>
<comment type="caution">
    <text evidence="8">The sequence shown here is derived from an EMBL/GenBank/DDBJ whole genome shotgun (WGS) entry which is preliminary data.</text>
</comment>
<evidence type="ECO:0000256" key="5">
    <source>
        <dbReference type="PROSITE-ProRule" id="PRU00042"/>
    </source>
</evidence>
<keyword evidence="3 5" id="KW-0863">Zinc-finger</keyword>
<evidence type="ECO:0000313" key="8">
    <source>
        <dbReference type="EMBL" id="CAD2147318.1"/>
    </source>
</evidence>
<dbReference type="SUPFAM" id="SSF57667">
    <property type="entry name" value="beta-beta-alpha zinc fingers"/>
    <property type="match status" value="1"/>
</dbReference>
<dbReference type="Proteomes" id="UP000580250">
    <property type="component" value="Unassembled WGS sequence"/>
</dbReference>
<evidence type="ECO:0000256" key="4">
    <source>
        <dbReference type="ARBA" id="ARBA00022833"/>
    </source>
</evidence>
<keyword evidence="4" id="KW-0862">Zinc</keyword>
<dbReference type="GO" id="GO:0000978">
    <property type="term" value="F:RNA polymerase II cis-regulatory region sequence-specific DNA binding"/>
    <property type="evidence" value="ECO:0007669"/>
    <property type="project" value="TreeGrafter"/>
</dbReference>
<sequence>MNIPQQSIHQCITPEPTTLKNIKNAVVVDSLLCFFNNFRSLPQIKTILLNNFSTLSFRHSLELICNFVGEKKENLNFEKENNKQFLCEEILINFEKLIKEGKLPVFAAADLHCLPLRPFFFEENNCGGGGNNNQLLDELRQIRFLLQDCLLLHKGSCSFRHSTNNMSPSTHSIASITTSSTTSSPSETTKPSFQQFTPIQDQQQRLFLPSLTNSPSTPTKGLRIEQVLQKLSKNKDVAVADIVEKQKKKLIFEKNNGGGGGNFGEATTSSISPVTTSIVVPPTPPTPQPTTTVIHPALALMQIQMLGQLASLSNQQRIFQQNNEQQQNCLKFLRQENSAFSINRNETTKSSSFSLIQPKEEENFILSEKSEVNKLPEDEEEMMIEEEKMGRETKRQLIMTEEGANLRDLNGFMEEDFNEVDREGGIVSPTITGSPAKSDDCDVLSDHDSNGTTTEFENGEKPFFCSWKNCQKRFANKFLLKKHHFIHTGLKPHICQFCKKPFNRKDNLLRHKKTHLQNGMSSSEGIKRRHNMLRGITEQMAIELQLLPLNSREGRQRGINNDNRRAKMGGGGTQRMASSSSCSDECGGNIN</sequence>
<dbReference type="GO" id="GO:0000981">
    <property type="term" value="F:DNA-binding transcription factor activity, RNA polymerase II-specific"/>
    <property type="evidence" value="ECO:0007669"/>
    <property type="project" value="TreeGrafter"/>
</dbReference>
<reference evidence="8 9" key="1">
    <citation type="submission" date="2020-08" db="EMBL/GenBank/DDBJ databases">
        <authorList>
            <person name="Koutsovoulos G."/>
            <person name="Danchin GJ E."/>
        </authorList>
    </citation>
    <scope>NUCLEOTIDE SEQUENCE [LARGE SCALE GENOMIC DNA]</scope>
</reference>
<name>A0A6V7U812_MELEN</name>